<reference evidence="1" key="1">
    <citation type="journal article" date="2021" name="G3 (Bethesda)">
        <title>Genomic diversity, chromosomal rearrangements, and interspecies hybridization in the ogataea polymorpha species complex.</title>
        <authorList>
            <person name="Hanson S.J."/>
            <person name="Cinneide E.O."/>
            <person name="Salzberg L.I."/>
            <person name="Wolfe K.H."/>
            <person name="McGowan J."/>
            <person name="Fitzpatrick D.A."/>
            <person name="Matlin K."/>
        </authorList>
    </citation>
    <scope>NUCLEOTIDE SEQUENCE</scope>
    <source>
        <strain evidence="1">83-405-1</strain>
    </source>
</reference>
<dbReference type="EMBL" id="JAHLUH010000005">
    <property type="protein sequence ID" value="KAG7728071.1"/>
    <property type="molecule type" value="Genomic_DNA"/>
</dbReference>
<organism evidence="1 2">
    <name type="scientific">Ogataea haglerorum</name>
    <dbReference type="NCBI Taxonomy" id="1937702"/>
    <lineage>
        <taxon>Eukaryota</taxon>
        <taxon>Fungi</taxon>
        <taxon>Dikarya</taxon>
        <taxon>Ascomycota</taxon>
        <taxon>Saccharomycotina</taxon>
        <taxon>Pichiomycetes</taxon>
        <taxon>Pichiales</taxon>
        <taxon>Pichiaceae</taxon>
        <taxon>Ogataea</taxon>
    </lineage>
</organism>
<gene>
    <name evidence="1" type="ORF">KL933_002197</name>
</gene>
<dbReference type="AlphaFoldDB" id="A0AAN6D7J5"/>
<protein>
    <submittedName>
        <fullName evidence="1">Uncharacterized protein</fullName>
    </submittedName>
</protein>
<proteinExistence type="predicted"/>
<comment type="caution">
    <text evidence="1">The sequence shown here is derived from an EMBL/GenBank/DDBJ whole genome shotgun (WGS) entry which is preliminary data.</text>
</comment>
<name>A0AAN6D7J5_9ASCO</name>
<evidence type="ECO:0000313" key="2">
    <source>
        <dbReference type="Proteomes" id="UP000738402"/>
    </source>
</evidence>
<evidence type="ECO:0000313" key="1">
    <source>
        <dbReference type="EMBL" id="KAG7728071.1"/>
    </source>
</evidence>
<dbReference type="Proteomes" id="UP000738402">
    <property type="component" value="Unassembled WGS sequence"/>
</dbReference>
<accession>A0AAN6D7J5</accession>
<sequence length="94" mass="10595">MAISRQELDSLLQNAVCYVHEAEDRRPGAVAPLEFDDSVLSKVRIERCLNLAALLDQSLADVDLLVIEDIRGLFNLQFAKNYTGGEYFSTFTDR</sequence>